<reference evidence="1 2" key="1">
    <citation type="submission" date="2023-07" db="EMBL/GenBank/DDBJ databases">
        <title>Genomic Encyclopedia of Type Strains, Phase IV (KMG-IV): sequencing the most valuable type-strain genomes for metagenomic binning, comparative biology and taxonomic classification.</title>
        <authorList>
            <person name="Goeker M."/>
        </authorList>
    </citation>
    <scope>NUCLEOTIDE SEQUENCE [LARGE SCALE GENOMIC DNA]</scope>
    <source>
        <strain evidence="1 2">DSM 16784</strain>
    </source>
</reference>
<organism evidence="1 2">
    <name type="scientific">Breznakia pachnodae</name>
    <dbReference type="NCBI Taxonomy" id="265178"/>
    <lineage>
        <taxon>Bacteria</taxon>
        <taxon>Bacillati</taxon>
        <taxon>Bacillota</taxon>
        <taxon>Erysipelotrichia</taxon>
        <taxon>Erysipelotrichales</taxon>
        <taxon>Erysipelotrichaceae</taxon>
        <taxon>Breznakia</taxon>
    </lineage>
</organism>
<keyword evidence="2" id="KW-1185">Reference proteome</keyword>
<name>A0ABU0E5G0_9FIRM</name>
<comment type="caution">
    <text evidence="1">The sequence shown here is derived from an EMBL/GenBank/DDBJ whole genome shotgun (WGS) entry which is preliminary data.</text>
</comment>
<protein>
    <recommendedName>
        <fullName evidence="3">DUF3795 domain-containing protein</fullName>
    </recommendedName>
</protein>
<evidence type="ECO:0008006" key="3">
    <source>
        <dbReference type="Google" id="ProtNLM"/>
    </source>
</evidence>
<gene>
    <name evidence="1" type="ORF">J2S15_002885</name>
</gene>
<proteinExistence type="predicted"/>
<sequence>MEKVISCCGVICSDCESFPDVCAGCPIIKGKAPWLVYTDESVCGIYDCCIQQNSFSNCGLCKSFPCSQYTEAIDPTKSEQENDEILKSQIEVINSLNND</sequence>
<dbReference type="EMBL" id="JAUSUR010000005">
    <property type="protein sequence ID" value="MDQ0362132.1"/>
    <property type="molecule type" value="Genomic_DNA"/>
</dbReference>
<evidence type="ECO:0000313" key="1">
    <source>
        <dbReference type="EMBL" id="MDQ0362132.1"/>
    </source>
</evidence>
<dbReference type="Proteomes" id="UP001230220">
    <property type="component" value="Unassembled WGS sequence"/>
</dbReference>
<dbReference type="RefSeq" id="WP_307409466.1">
    <property type="nucleotide sequence ID" value="NZ_JAUSUR010000005.1"/>
</dbReference>
<evidence type="ECO:0000313" key="2">
    <source>
        <dbReference type="Proteomes" id="UP001230220"/>
    </source>
</evidence>
<accession>A0ABU0E5G0</accession>